<evidence type="ECO:0000256" key="2">
    <source>
        <dbReference type="ARBA" id="ARBA00004648"/>
    </source>
</evidence>
<dbReference type="RefSeq" id="WP_089975577.1">
    <property type="nucleotide sequence ID" value="NZ_CP084916.1"/>
</dbReference>
<proteinExistence type="predicted"/>
<keyword evidence="10" id="KW-0333">Golgi apparatus</keyword>
<evidence type="ECO:0000256" key="6">
    <source>
        <dbReference type="ARBA" id="ARBA00022723"/>
    </source>
</evidence>
<organism evidence="15 16">
    <name type="scientific">Carnobacterium viridans</name>
    <dbReference type="NCBI Taxonomy" id="174587"/>
    <lineage>
        <taxon>Bacteria</taxon>
        <taxon>Bacillati</taxon>
        <taxon>Bacillota</taxon>
        <taxon>Bacilli</taxon>
        <taxon>Lactobacillales</taxon>
        <taxon>Carnobacteriaceae</taxon>
        <taxon>Carnobacterium</taxon>
    </lineage>
</organism>
<evidence type="ECO:0000256" key="4">
    <source>
        <dbReference type="ARBA" id="ARBA00022679"/>
    </source>
</evidence>
<dbReference type="InterPro" id="IPR043538">
    <property type="entry name" value="XYLT"/>
</dbReference>
<keyword evidence="13" id="KW-0325">Glycoprotein</keyword>
<dbReference type="GO" id="GO:0030158">
    <property type="term" value="F:protein xylosyltransferase activity"/>
    <property type="evidence" value="ECO:0007669"/>
    <property type="project" value="InterPro"/>
</dbReference>
<keyword evidence="4" id="KW-0808">Transferase</keyword>
<evidence type="ECO:0000256" key="7">
    <source>
        <dbReference type="ARBA" id="ARBA00022824"/>
    </source>
</evidence>
<dbReference type="GO" id="GO:0016020">
    <property type="term" value="C:membrane"/>
    <property type="evidence" value="ECO:0007669"/>
    <property type="project" value="InterPro"/>
</dbReference>
<keyword evidence="6" id="KW-0479">Metal-binding</keyword>
<keyword evidence="7" id="KW-0256">Endoplasmic reticulum</keyword>
<evidence type="ECO:0000256" key="3">
    <source>
        <dbReference type="ARBA" id="ARBA00022676"/>
    </source>
</evidence>
<dbReference type="GO" id="GO:0015012">
    <property type="term" value="P:heparan sulfate proteoglycan biosynthetic process"/>
    <property type="evidence" value="ECO:0007669"/>
    <property type="project" value="TreeGrafter"/>
</dbReference>
<evidence type="ECO:0000256" key="1">
    <source>
        <dbReference type="ARBA" id="ARBA00004323"/>
    </source>
</evidence>
<dbReference type="AlphaFoldDB" id="A0A1H0YFZ9"/>
<evidence type="ECO:0000256" key="14">
    <source>
        <dbReference type="ARBA" id="ARBA00042865"/>
    </source>
</evidence>
<keyword evidence="12" id="KW-1015">Disulfide bond</keyword>
<sequence>MTLNKHAYLIIAHNEFELLENLVEVLDDERNDIYIHIDLKSKIDENFKKKFVGCKSAVYFIERTTINWGGFSQIQCEINLLKAATEKTYAYYHLLSGVDFPLKNQDEIHDFFEKNMGKEFIHFNEKDIQKNILARVKFYYLIQDSSFFTKNKITGMLRNKTNHFFNKFQKLMGIDRMRNSNVTYMKGANWFSITNDFAEYTVSQEKWISKIFRNTLCGDEFFLQTLLYNSQFKENLYSKEFNDNYLSIMRYIDWEKGNPYTWRTEDFNRLKNSPYLFARKFSLKIDNELIYHLKESILCTRK</sequence>
<accession>A0A1H0YFZ9</accession>
<keyword evidence="3" id="KW-0328">Glycosyltransferase</keyword>
<gene>
    <name evidence="15" type="ORF">SAMN04487752_0920</name>
</gene>
<dbReference type="Pfam" id="PF02485">
    <property type="entry name" value="Branch"/>
    <property type="match status" value="1"/>
</dbReference>
<dbReference type="PANTHER" id="PTHR46025:SF3">
    <property type="entry name" value="XYLOSYLTRANSFERASE OXT"/>
    <property type="match status" value="1"/>
</dbReference>
<dbReference type="EMBL" id="FNJW01000008">
    <property type="protein sequence ID" value="SDQ13960.1"/>
    <property type="molecule type" value="Genomic_DNA"/>
</dbReference>
<keyword evidence="16" id="KW-1185">Reference proteome</keyword>
<evidence type="ECO:0000256" key="9">
    <source>
        <dbReference type="ARBA" id="ARBA00022989"/>
    </source>
</evidence>
<evidence type="ECO:0000256" key="5">
    <source>
        <dbReference type="ARBA" id="ARBA00022692"/>
    </source>
</evidence>
<dbReference type="PANTHER" id="PTHR46025">
    <property type="entry name" value="XYLOSYLTRANSFERASE OXT"/>
    <property type="match status" value="1"/>
</dbReference>
<evidence type="ECO:0000313" key="15">
    <source>
        <dbReference type="EMBL" id="SDQ13960.1"/>
    </source>
</evidence>
<dbReference type="GO" id="GO:0046872">
    <property type="term" value="F:metal ion binding"/>
    <property type="evidence" value="ECO:0007669"/>
    <property type="project" value="UniProtKB-KW"/>
</dbReference>
<evidence type="ECO:0000256" key="10">
    <source>
        <dbReference type="ARBA" id="ARBA00023034"/>
    </source>
</evidence>
<evidence type="ECO:0000256" key="8">
    <source>
        <dbReference type="ARBA" id="ARBA00022968"/>
    </source>
</evidence>
<dbReference type="OrthoDB" id="7943907at2"/>
<name>A0A1H0YFZ9_9LACT</name>
<keyword evidence="9" id="KW-1133">Transmembrane helix</keyword>
<reference evidence="16" key="1">
    <citation type="submission" date="2016-10" db="EMBL/GenBank/DDBJ databases">
        <authorList>
            <person name="Varghese N."/>
            <person name="Submissions S."/>
        </authorList>
    </citation>
    <scope>NUCLEOTIDE SEQUENCE [LARGE SCALE GENOMIC DNA]</scope>
    <source>
        <strain evidence="16">MPL-11</strain>
    </source>
</reference>
<protein>
    <recommendedName>
        <fullName evidence="14">Peptide O-xylosyltransferase</fullName>
    </recommendedName>
</protein>
<comment type="subcellular location">
    <subcellularLocation>
        <location evidence="2">Endoplasmic reticulum membrane</location>
        <topology evidence="2">Single-pass type II membrane protein</topology>
    </subcellularLocation>
    <subcellularLocation>
        <location evidence="1">Golgi apparatus membrane</location>
        <topology evidence="1">Single-pass type II membrane protein</topology>
    </subcellularLocation>
</comment>
<evidence type="ECO:0000256" key="13">
    <source>
        <dbReference type="ARBA" id="ARBA00023180"/>
    </source>
</evidence>
<evidence type="ECO:0000256" key="11">
    <source>
        <dbReference type="ARBA" id="ARBA00023136"/>
    </source>
</evidence>
<keyword evidence="11" id="KW-0472">Membrane</keyword>
<dbReference type="GO" id="GO:0050650">
    <property type="term" value="P:chondroitin sulfate proteoglycan biosynthetic process"/>
    <property type="evidence" value="ECO:0007669"/>
    <property type="project" value="TreeGrafter"/>
</dbReference>
<dbReference type="InterPro" id="IPR003406">
    <property type="entry name" value="Glyco_trans_14"/>
</dbReference>
<evidence type="ECO:0000313" key="16">
    <source>
        <dbReference type="Proteomes" id="UP000199481"/>
    </source>
</evidence>
<keyword evidence="5" id="KW-0812">Transmembrane</keyword>
<keyword evidence="8" id="KW-0735">Signal-anchor</keyword>
<evidence type="ECO:0000256" key="12">
    <source>
        <dbReference type="ARBA" id="ARBA00023157"/>
    </source>
</evidence>
<dbReference type="Proteomes" id="UP000199481">
    <property type="component" value="Unassembled WGS sequence"/>
</dbReference>